<evidence type="ECO:0000256" key="4">
    <source>
        <dbReference type="SAM" id="SignalP"/>
    </source>
</evidence>
<reference evidence="6" key="2">
    <citation type="submission" date="2025-09" db="UniProtKB">
        <authorList>
            <consortium name="Ensembl"/>
        </authorList>
    </citation>
    <scope>IDENTIFICATION</scope>
</reference>
<dbReference type="InterPro" id="IPR002937">
    <property type="entry name" value="Amino_oxidase"/>
</dbReference>
<dbReference type="GO" id="GO:0001716">
    <property type="term" value="F:L-amino-acid oxidase activity"/>
    <property type="evidence" value="ECO:0007669"/>
    <property type="project" value="TreeGrafter"/>
</dbReference>
<dbReference type="Proteomes" id="UP000694568">
    <property type="component" value="Unplaced"/>
</dbReference>
<sequence length="442" mass="49437">MDLHGARWKLLAVSVVLLLLLTLYHSPADAVSLKKRMAVCLKDNDYDNLLDTVMNGLPHINTPHHVVIVGAGMAGLTAAKLLQDAGHKVTIIESSGRVGGRVETYRNEEEGWYADLGAMRIPSTHQIIRRFAEKLKVKLNEFIMDDPHTFYFVNELRVESEIVKSNPDILNYNVMPSEKGKSADELLEKALKKVHYGCEAALKKYDHYSVKAIRMIGDLLNEESLMYTALTEMIYDQTDINDNTTYYEVTGGSDLLPKAFLNVLDVPILLNSKTGQQSSLTDLSADVVLVTTTAKAALFIDFDPPLSIRKMEALRAVHYDSSTKIILTFSENFSTNKTIGVLLASYTWSDESLPFLGLSDEDLKELALRDLAKIHGEYVKSLCTGVLVKRWSADPHSLGAFALFTPYQHLEYSEELFRREGRVHFTSMKSAIRAASNITKIS</sequence>
<keyword evidence="2" id="KW-0285">Flavoprotein</keyword>
<dbReference type="PANTHER" id="PTHR10742">
    <property type="entry name" value="FLAVIN MONOAMINE OXIDASE"/>
    <property type="match status" value="1"/>
</dbReference>
<evidence type="ECO:0000256" key="2">
    <source>
        <dbReference type="ARBA" id="ARBA00022630"/>
    </source>
</evidence>
<keyword evidence="3" id="KW-0274">FAD</keyword>
<proteinExistence type="predicted"/>
<name>A0A8C9XQG3_SANLU</name>
<dbReference type="GO" id="GO:0009063">
    <property type="term" value="P:amino acid catabolic process"/>
    <property type="evidence" value="ECO:0007669"/>
    <property type="project" value="TreeGrafter"/>
</dbReference>
<accession>A0A8C9XQG3</accession>
<evidence type="ECO:0000256" key="3">
    <source>
        <dbReference type="ARBA" id="ARBA00022827"/>
    </source>
</evidence>
<evidence type="ECO:0000256" key="1">
    <source>
        <dbReference type="ARBA" id="ARBA00001974"/>
    </source>
</evidence>
<feature type="domain" description="Amine oxidase" evidence="5">
    <location>
        <begin position="73"/>
        <end position="427"/>
    </location>
</feature>
<dbReference type="Gene3D" id="3.50.50.60">
    <property type="entry name" value="FAD/NAD(P)-binding domain"/>
    <property type="match status" value="2"/>
</dbReference>
<dbReference type="Gene3D" id="1.10.405.10">
    <property type="entry name" value="Guanine Nucleotide Dissociation Inhibitor, domain 1"/>
    <property type="match status" value="1"/>
</dbReference>
<comment type="cofactor">
    <cofactor evidence="1">
        <name>FAD</name>
        <dbReference type="ChEBI" id="CHEBI:57692"/>
    </cofactor>
</comment>
<dbReference type="InterPro" id="IPR036188">
    <property type="entry name" value="FAD/NAD-bd_sf"/>
</dbReference>
<dbReference type="Gene3D" id="3.90.660.10">
    <property type="match status" value="2"/>
</dbReference>
<dbReference type="Pfam" id="PF01593">
    <property type="entry name" value="Amino_oxidase"/>
    <property type="match status" value="1"/>
</dbReference>
<evidence type="ECO:0000313" key="7">
    <source>
        <dbReference type="Proteomes" id="UP000694568"/>
    </source>
</evidence>
<dbReference type="FunFam" id="3.50.50.60:FF:000450">
    <property type="entry name" value="Amine oxidase"/>
    <property type="match status" value="1"/>
</dbReference>
<organism evidence="6 7">
    <name type="scientific">Sander lucioperca</name>
    <name type="common">Pike-perch</name>
    <name type="synonym">Perca lucioperca</name>
    <dbReference type="NCBI Taxonomy" id="283035"/>
    <lineage>
        <taxon>Eukaryota</taxon>
        <taxon>Metazoa</taxon>
        <taxon>Chordata</taxon>
        <taxon>Craniata</taxon>
        <taxon>Vertebrata</taxon>
        <taxon>Euteleostomi</taxon>
        <taxon>Actinopterygii</taxon>
        <taxon>Neopterygii</taxon>
        <taxon>Teleostei</taxon>
        <taxon>Neoteleostei</taxon>
        <taxon>Acanthomorphata</taxon>
        <taxon>Eupercaria</taxon>
        <taxon>Perciformes</taxon>
        <taxon>Percoidei</taxon>
        <taxon>Percidae</taxon>
        <taxon>Luciopercinae</taxon>
        <taxon>Sander</taxon>
    </lineage>
</organism>
<feature type="signal peptide" evidence="4">
    <location>
        <begin position="1"/>
        <end position="30"/>
    </location>
</feature>
<evidence type="ECO:0000313" key="6">
    <source>
        <dbReference type="Ensembl" id="ENSSLUP00000011866.1"/>
    </source>
</evidence>
<dbReference type="SUPFAM" id="SSF51905">
    <property type="entry name" value="FAD/NAD(P)-binding domain"/>
    <property type="match status" value="1"/>
</dbReference>
<dbReference type="Ensembl" id="ENSSLUT00000012272.1">
    <property type="protein sequence ID" value="ENSSLUP00000011866.1"/>
    <property type="gene ID" value="ENSSLUG00000005570.1"/>
</dbReference>
<dbReference type="SUPFAM" id="SSF54373">
    <property type="entry name" value="FAD-linked reductases, C-terminal domain"/>
    <property type="match status" value="1"/>
</dbReference>
<evidence type="ECO:0000259" key="5">
    <source>
        <dbReference type="Pfam" id="PF01593"/>
    </source>
</evidence>
<keyword evidence="4" id="KW-0732">Signal</keyword>
<keyword evidence="7" id="KW-1185">Reference proteome</keyword>
<dbReference type="GeneTree" id="ENSGT00940000160928"/>
<dbReference type="PANTHER" id="PTHR10742:SF342">
    <property type="entry name" value="AMINE OXIDASE"/>
    <property type="match status" value="1"/>
</dbReference>
<feature type="chain" id="PRO_5034406565" description="Amine oxidase domain-containing protein" evidence="4">
    <location>
        <begin position="31"/>
        <end position="442"/>
    </location>
</feature>
<protein>
    <recommendedName>
        <fullName evidence="5">Amine oxidase domain-containing protein</fullName>
    </recommendedName>
</protein>
<dbReference type="InterPro" id="IPR050281">
    <property type="entry name" value="Flavin_monoamine_oxidase"/>
</dbReference>
<reference evidence="6" key="1">
    <citation type="submission" date="2025-08" db="UniProtKB">
        <authorList>
            <consortium name="Ensembl"/>
        </authorList>
    </citation>
    <scope>IDENTIFICATION</scope>
</reference>
<dbReference type="AlphaFoldDB" id="A0A8C9XQG3"/>